<evidence type="ECO:0000259" key="3">
    <source>
        <dbReference type="PROSITE" id="PS50110"/>
    </source>
</evidence>
<proteinExistence type="predicted"/>
<evidence type="ECO:0000313" key="5">
    <source>
        <dbReference type="Proteomes" id="UP001165283"/>
    </source>
</evidence>
<name>A0ABT1A811_9PSEU</name>
<dbReference type="PANTHER" id="PTHR44591">
    <property type="entry name" value="STRESS RESPONSE REGULATOR PROTEIN 1"/>
    <property type="match status" value="1"/>
</dbReference>
<evidence type="ECO:0000256" key="1">
    <source>
        <dbReference type="ARBA" id="ARBA00022553"/>
    </source>
</evidence>
<protein>
    <submittedName>
        <fullName evidence="4">Response regulator</fullName>
    </submittedName>
</protein>
<evidence type="ECO:0000256" key="2">
    <source>
        <dbReference type="PROSITE-ProRule" id="PRU00169"/>
    </source>
</evidence>
<dbReference type="PANTHER" id="PTHR44591:SF3">
    <property type="entry name" value="RESPONSE REGULATORY DOMAIN-CONTAINING PROTEIN"/>
    <property type="match status" value="1"/>
</dbReference>
<organism evidence="4 5">
    <name type="scientific">Pseudonocardia humida</name>
    <dbReference type="NCBI Taxonomy" id="2800819"/>
    <lineage>
        <taxon>Bacteria</taxon>
        <taxon>Bacillati</taxon>
        <taxon>Actinomycetota</taxon>
        <taxon>Actinomycetes</taxon>
        <taxon>Pseudonocardiales</taxon>
        <taxon>Pseudonocardiaceae</taxon>
        <taxon>Pseudonocardia</taxon>
    </lineage>
</organism>
<keyword evidence="1 2" id="KW-0597">Phosphoprotein</keyword>
<dbReference type="Gene3D" id="3.40.50.2300">
    <property type="match status" value="1"/>
</dbReference>
<feature type="modified residue" description="4-aspartylphosphate" evidence="2">
    <location>
        <position position="69"/>
    </location>
</feature>
<dbReference type="PROSITE" id="PS50110">
    <property type="entry name" value="RESPONSE_REGULATORY"/>
    <property type="match status" value="1"/>
</dbReference>
<dbReference type="InterPro" id="IPR050595">
    <property type="entry name" value="Bact_response_regulator"/>
</dbReference>
<keyword evidence="5" id="KW-1185">Reference proteome</keyword>
<dbReference type="RefSeq" id="WP_252443840.1">
    <property type="nucleotide sequence ID" value="NZ_JAGSOV010000062.1"/>
</dbReference>
<comment type="caution">
    <text evidence="4">The sequence shown here is derived from an EMBL/GenBank/DDBJ whole genome shotgun (WGS) entry which is preliminary data.</text>
</comment>
<dbReference type="InterPro" id="IPR011006">
    <property type="entry name" value="CheY-like_superfamily"/>
</dbReference>
<dbReference type="InterPro" id="IPR001789">
    <property type="entry name" value="Sig_transdc_resp-reg_receiver"/>
</dbReference>
<dbReference type="Proteomes" id="UP001165283">
    <property type="component" value="Unassembled WGS sequence"/>
</dbReference>
<dbReference type="SMART" id="SM00448">
    <property type="entry name" value="REC"/>
    <property type="match status" value="1"/>
</dbReference>
<dbReference type="EMBL" id="JAGSOV010000062">
    <property type="protein sequence ID" value="MCO1659158.1"/>
    <property type="molecule type" value="Genomic_DNA"/>
</dbReference>
<dbReference type="SUPFAM" id="SSF52172">
    <property type="entry name" value="CheY-like"/>
    <property type="match status" value="1"/>
</dbReference>
<feature type="domain" description="Response regulatory" evidence="3">
    <location>
        <begin position="20"/>
        <end position="128"/>
    </location>
</feature>
<evidence type="ECO:0000313" key="4">
    <source>
        <dbReference type="EMBL" id="MCO1659158.1"/>
    </source>
</evidence>
<dbReference type="Pfam" id="PF00072">
    <property type="entry name" value="Response_reg"/>
    <property type="match status" value="1"/>
</dbReference>
<accession>A0ABT1A811</accession>
<sequence>MTVATALLDRPADRPRSASRVLLVDGDGDGRRAKAAAMRAAGLEVTAVPDPAQALAVLGAVRPDVLITDMSRDALELVQVLRVRGAAVPTLTVGSRTDRVAAFQAGADAFLAVPFGPAELLDRVADLASPSAA</sequence>
<gene>
    <name evidence="4" type="ORF">KDL28_29215</name>
</gene>
<reference evidence="4" key="1">
    <citation type="submission" date="2021-04" db="EMBL/GenBank/DDBJ databases">
        <title>Pseudonocardia sp. nov., isolated from sandy soil of mangrove forest.</title>
        <authorList>
            <person name="Zan Z."/>
            <person name="Huang R."/>
            <person name="Liu W."/>
        </authorList>
    </citation>
    <scope>NUCLEOTIDE SEQUENCE</scope>
    <source>
        <strain evidence="4">S2-4</strain>
    </source>
</reference>